<proteinExistence type="predicted"/>
<evidence type="ECO:0000313" key="3">
    <source>
        <dbReference type="Proteomes" id="UP000310719"/>
    </source>
</evidence>
<dbReference type="Proteomes" id="UP000310719">
    <property type="component" value="Chromosome"/>
</dbReference>
<accession>A0A4U9HZI2</accession>
<name>A0A4U9HZI2_9ENTR</name>
<feature type="region of interest" description="Disordered" evidence="1">
    <location>
        <begin position="1"/>
        <end position="20"/>
    </location>
</feature>
<dbReference type="AlphaFoldDB" id="A0A4U9HZI2"/>
<organism evidence="2 3">
    <name type="scientific">Leclercia adecarboxylata</name>
    <dbReference type="NCBI Taxonomy" id="83655"/>
    <lineage>
        <taxon>Bacteria</taxon>
        <taxon>Pseudomonadati</taxon>
        <taxon>Pseudomonadota</taxon>
        <taxon>Gammaproteobacteria</taxon>
        <taxon>Enterobacterales</taxon>
        <taxon>Enterobacteriaceae</taxon>
        <taxon>Leclercia</taxon>
    </lineage>
</organism>
<reference evidence="2 3" key="1">
    <citation type="submission" date="2019-05" db="EMBL/GenBank/DDBJ databases">
        <authorList>
            <consortium name="Pathogen Informatics"/>
        </authorList>
    </citation>
    <scope>NUCLEOTIDE SEQUENCE [LARGE SCALE GENOMIC DNA]</scope>
    <source>
        <strain evidence="2 3">NCTC13032</strain>
    </source>
</reference>
<evidence type="ECO:0000256" key="1">
    <source>
        <dbReference type="SAM" id="MobiDB-lite"/>
    </source>
</evidence>
<sequence length="47" mass="5247">MITPQETTEELQTAFKAPSQDDYDGVDVTYINGTTWGRGNRAVSPVW</sequence>
<evidence type="ECO:0000313" key="2">
    <source>
        <dbReference type="EMBL" id="VTP70242.1"/>
    </source>
</evidence>
<dbReference type="EMBL" id="LR590464">
    <property type="protein sequence ID" value="VTP70242.1"/>
    <property type="molecule type" value="Genomic_DNA"/>
</dbReference>
<gene>
    <name evidence="2" type="ORF">NCTC13032_04690</name>
</gene>
<protein>
    <submittedName>
        <fullName evidence="2">Uncharacterized protein</fullName>
    </submittedName>
</protein>